<dbReference type="Pfam" id="PF12796">
    <property type="entry name" value="Ank_2"/>
    <property type="match status" value="2"/>
</dbReference>
<keyword evidence="4" id="KW-1185">Reference proteome</keyword>
<reference evidence="4" key="1">
    <citation type="submission" date="2015-02" db="EMBL/GenBank/DDBJ databases">
        <title>Genome sequencing for Strongylocentrotus purpuratus.</title>
        <authorList>
            <person name="Murali S."/>
            <person name="Liu Y."/>
            <person name="Vee V."/>
            <person name="English A."/>
            <person name="Wang M."/>
            <person name="Skinner E."/>
            <person name="Han Y."/>
            <person name="Muzny D.M."/>
            <person name="Worley K.C."/>
            <person name="Gibbs R.A."/>
        </authorList>
    </citation>
    <scope>NUCLEOTIDE SEQUENCE</scope>
</reference>
<reference evidence="3" key="2">
    <citation type="submission" date="2021-01" db="UniProtKB">
        <authorList>
            <consortium name="EnsemblMetazoa"/>
        </authorList>
    </citation>
    <scope>IDENTIFICATION</scope>
</reference>
<dbReference type="PANTHER" id="PTHR22677">
    <property type="entry name" value="ANKYRIN REPEAT DOMAIN-CONTAINING PROTEIN 60"/>
    <property type="match status" value="1"/>
</dbReference>
<dbReference type="RefSeq" id="XP_011667498.1">
    <property type="nucleotide sequence ID" value="XM_011669196.1"/>
</dbReference>
<feature type="repeat" description="ANK" evidence="1">
    <location>
        <begin position="63"/>
        <end position="95"/>
    </location>
</feature>
<dbReference type="EnsemblMetazoa" id="XM_011669196">
    <property type="protein sequence ID" value="XP_011667498"/>
    <property type="gene ID" value="LOC100892355"/>
</dbReference>
<dbReference type="OMA" id="KYLMTIR"/>
<dbReference type="SUPFAM" id="SSF48403">
    <property type="entry name" value="Ankyrin repeat"/>
    <property type="match status" value="1"/>
</dbReference>
<evidence type="ECO:0000313" key="4">
    <source>
        <dbReference type="Proteomes" id="UP000007110"/>
    </source>
</evidence>
<proteinExistence type="predicted"/>
<feature type="repeat" description="ANK" evidence="1">
    <location>
        <begin position="226"/>
        <end position="258"/>
    </location>
</feature>
<dbReference type="InterPro" id="IPR039323">
    <property type="entry name" value="ANKRD_45/46/60"/>
</dbReference>
<sequence length="458" mass="50477">MIPLHGAAAGGHMEVMEYLIQQGSSVNEANAKGWTPFNAAVQEGHIEAVKYLMTIRAKQNRYDGMTPLYLAARLGHLDIVKFFISKGAGVNEEDDRRMIPLHGAAAGGHMEVMEYLIQQGSDLNKNGNDGWTPLHAAISNGHLEVVNVLFAEGAQGTRFEGLTLLYIASRYDHVDVVKFLVSKGCDVNEKSECGKSPLHAACYTGNMNIVKLLVHHKANVNEQDRDGWKPLEAAAQEGHRDVVDYLALNGVHVNVRDIDGSTPLQKTANADHLNAIKVISPCRGDPGEKDTRDPRSRGSQKLIEGEYVTVTMKDADTRSHTRQLAIQVDNVEDKNDCNQADNAKRGDDELSLKNIPIGTHDDKESGREEHNPFIHAKLKYPEKGEQDPVLDQIEAMKSPVTTTGADGSTLRGHQTWQYSGFDPPHLQTMETDGHPSEEPKSRCHSLIDENTETRVSGY</sequence>
<dbReference type="Proteomes" id="UP000007110">
    <property type="component" value="Unassembled WGS sequence"/>
</dbReference>
<feature type="repeat" description="ANK" evidence="1">
    <location>
        <begin position="1"/>
        <end position="31"/>
    </location>
</feature>
<feature type="repeat" description="ANK" evidence="1">
    <location>
        <begin position="96"/>
        <end position="128"/>
    </location>
</feature>
<feature type="compositionally biased region" description="Basic and acidic residues" evidence="2">
    <location>
        <begin position="431"/>
        <end position="447"/>
    </location>
</feature>
<keyword evidence="1" id="KW-0040">ANK repeat</keyword>
<dbReference type="InParanoid" id="A0A7M7HKD1"/>
<evidence type="ECO:0000256" key="2">
    <source>
        <dbReference type="SAM" id="MobiDB-lite"/>
    </source>
</evidence>
<protein>
    <submittedName>
        <fullName evidence="3">Uncharacterized protein</fullName>
    </submittedName>
</protein>
<feature type="repeat" description="ANK" evidence="1">
    <location>
        <begin position="160"/>
        <end position="192"/>
    </location>
</feature>
<dbReference type="PROSITE" id="PS50088">
    <property type="entry name" value="ANK_REPEAT"/>
    <property type="match status" value="8"/>
</dbReference>
<feature type="compositionally biased region" description="Basic and acidic residues" evidence="2">
    <location>
        <begin position="359"/>
        <end position="369"/>
    </location>
</feature>
<dbReference type="KEGG" id="spu:100892355"/>
<feature type="repeat" description="ANK" evidence="1">
    <location>
        <begin position="129"/>
        <end position="155"/>
    </location>
</feature>
<feature type="repeat" description="ANK" evidence="1">
    <location>
        <begin position="193"/>
        <end position="225"/>
    </location>
</feature>
<feature type="compositionally biased region" description="Polar residues" evidence="2">
    <location>
        <begin position="401"/>
        <end position="418"/>
    </location>
</feature>
<dbReference type="AlphaFoldDB" id="A0A7M7HKD1"/>
<name>A0A7M7HKD1_STRPU</name>
<evidence type="ECO:0000313" key="3">
    <source>
        <dbReference type="EnsemblMetazoa" id="XP_011667498"/>
    </source>
</evidence>
<feature type="repeat" description="ANK" evidence="1">
    <location>
        <begin position="32"/>
        <end position="64"/>
    </location>
</feature>
<feature type="region of interest" description="Disordered" evidence="2">
    <location>
        <begin position="336"/>
        <end position="369"/>
    </location>
</feature>
<dbReference type="InterPro" id="IPR036770">
    <property type="entry name" value="Ankyrin_rpt-contain_sf"/>
</dbReference>
<dbReference type="OrthoDB" id="539213at2759"/>
<dbReference type="SMART" id="SM00248">
    <property type="entry name" value="ANK"/>
    <property type="match status" value="9"/>
</dbReference>
<feature type="compositionally biased region" description="Basic and acidic residues" evidence="2">
    <location>
        <begin position="336"/>
        <end position="351"/>
    </location>
</feature>
<evidence type="ECO:0000256" key="1">
    <source>
        <dbReference type="PROSITE-ProRule" id="PRU00023"/>
    </source>
</evidence>
<dbReference type="GeneID" id="100892355"/>
<dbReference type="InterPro" id="IPR002110">
    <property type="entry name" value="Ankyrin_rpt"/>
</dbReference>
<feature type="compositionally biased region" description="Basic and acidic residues" evidence="2">
    <location>
        <begin position="285"/>
        <end position="296"/>
    </location>
</feature>
<dbReference type="PRINTS" id="PR01415">
    <property type="entry name" value="ANKYRIN"/>
</dbReference>
<dbReference type="Pfam" id="PF13637">
    <property type="entry name" value="Ank_4"/>
    <property type="match status" value="1"/>
</dbReference>
<dbReference type="Gene3D" id="1.25.40.20">
    <property type="entry name" value="Ankyrin repeat-containing domain"/>
    <property type="match status" value="3"/>
</dbReference>
<dbReference type="PANTHER" id="PTHR22677:SF4">
    <property type="entry name" value="USHER SYNDROME TYPE-1G PROTEIN-LIKE PROTEIN"/>
    <property type="match status" value="1"/>
</dbReference>
<feature type="region of interest" description="Disordered" evidence="2">
    <location>
        <begin position="280"/>
        <end position="300"/>
    </location>
</feature>
<dbReference type="PROSITE" id="PS50297">
    <property type="entry name" value="ANK_REP_REGION"/>
    <property type="match status" value="7"/>
</dbReference>
<organism evidence="3 4">
    <name type="scientific">Strongylocentrotus purpuratus</name>
    <name type="common">Purple sea urchin</name>
    <dbReference type="NCBI Taxonomy" id="7668"/>
    <lineage>
        <taxon>Eukaryota</taxon>
        <taxon>Metazoa</taxon>
        <taxon>Echinodermata</taxon>
        <taxon>Eleutherozoa</taxon>
        <taxon>Echinozoa</taxon>
        <taxon>Echinoidea</taxon>
        <taxon>Euechinoidea</taxon>
        <taxon>Echinacea</taxon>
        <taxon>Camarodonta</taxon>
        <taxon>Echinidea</taxon>
        <taxon>Strongylocentrotidae</taxon>
        <taxon>Strongylocentrotus</taxon>
    </lineage>
</organism>
<accession>A0A7M7HKD1</accession>
<feature type="region of interest" description="Disordered" evidence="2">
    <location>
        <begin position="401"/>
        <end position="458"/>
    </location>
</feature>